<dbReference type="SUPFAM" id="SSF55469">
    <property type="entry name" value="FMN-dependent nitroreductase-like"/>
    <property type="match status" value="1"/>
</dbReference>
<evidence type="ECO:0000313" key="4">
    <source>
        <dbReference type="EMBL" id="KEZ87688.1"/>
    </source>
</evidence>
<reference evidence="4 5" key="1">
    <citation type="submission" date="2014-07" db="EMBL/GenBank/DDBJ databases">
        <title>Draft genome of Clostridium celerecrescens 152B isolated from sediments associated with methane hydrate from Krishna Godavari basin.</title>
        <authorList>
            <person name="Honkalas V.S."/>
            <person name="Dabir A.P."/>
            <person name="Arora P."/>
            <person name="Dhakephalkar P.K."/>
        </authorList>
    </citation>
    <scope>NUCLEOTIDE SEQUENCE [LARGE SCALE GENOMIC DNA]</scope>
    <source>
        <strain evidence="4 5">152B</strain>
    </source>
</reference>
<name>A0A084JFF4_9FIRM</name>
<dbReference type="Gene3D" id="3.40.109.10">
    <property type="entry name" value="NADH Oxidase"/>
    <property type="match status" value="1"/>
</dbReference>
<dbReference type="AlphaFoldDB" id="A0A084JFF4"/>
<dbReference type="Proteomes" id="UP000028525">
    <property type="component" value="Unassembled WGS sequence"/>
</dbReference>
<comment type="caution">
    <text evidence="4">The sequence shown here is derived from an EMBL/GenBank/DDBJ whole genome shotgun (WGS) entry which is preliminary data.</text>
</comment>
<dbReference type="InterPro" id="IPR000415">
    <property type="entry name" value="Nitroreductase-like"/>
</dbReference>
<organism evidence="4 5">
    <name type="scientific">Lacrimispora celerecrescens</name>
    <dbReference type="NCBI Taxonomy" id="29354"/>
    <lineage>
        <taxon>Bacteria</taxon>
        <taxon>Bacillati</taxon>
        <taxon>Bacillota</taxon>
        <taxon>Clostridia</taxon>
        <taxon>Lachnospirales</taxon>
        <taxon>Lachnospiraceae</taxon>
        <taxon>Lacrimispora</taxon>
    </lineage>
</organism>
<proteinExistence type="inferred from homology"/>
<dbReference type="OrthoDB" id="9812105at2"/>
<evidence type="ECO:0000256" key="2">
    <source>
        <dbReference type="ARBA" id="ARBA00023002"/>
    </source>
</evidence>
<dbReference type="PANTHER" id="PTHR43673:SF10">
    <property type="entry name" value="NADH DEHYDROGENASE_NAD(P)H NITROREDUCTASE XCC3605-RELATED"/>
    <property type="match status" value="1"/>
</dbReference>
<evidence type="ECO:0000313" key="5">
    <source>
        <dbReference type="Proteomes" id="UP000028525"/>
    </source>
</evidence>
<dbReference type="PANTHER" id="PTHR43673">
    <property type="entry name" value="NAD(P)H NITROREDUCTASE YDGI-RELATED"/>
    <property type="match status" value="1"/>
</dbReference>
<dbReference type="STRING" id="29354.IO98_20540"/>
<evidence type="ECO:0000256" key="1">
    <source>
        <dbReference type="ARBA" id="ARBA00007118"/>
    </source>
</evidence>
<sequence length="197" mass="22424">MIKSISNRRSIRKFKDTAIPKEMIEEILNAGRLAPSSKNRQPWKFTVVSGHSKNDMLLSMKQGLLREREGVPQLPNSKQHLAGAEYTLEIMEQAPITVFVTNPLGIELSDHLNQEDRIYEICNSQSIGAAMENMTLTATELGLGSLWICDIYFAYEELSRWLNTEGTLTAAMSFGYSDECPRPRPRKNMEDVVEWRV</sequence>
<dbReference type="Pfam" id="PF00881">
    <property type="entry name" value="Nitroreductase"/>
    <property type="match status" value="1"/>
</dbReference>
<accession>A0A084JFF4</accession>
<evidence type="ECO:0000259" key="3">
    <source>
        <dbReference type="Pfam" id="PF00881"/>
    </source>
</evidence>
<gene>
    <name evidence="4" type="ORF">IO98_20540</name>
</gene>
<dbReference type="InterPro" id="IPR029479">
    <property type="entry name" value="Nitroreductase"/>
</dbReference>
<feature type="domain" description="Nitroreductase" evidence="3">
    <location>
        <begin position="5"/>
        <end position="176"/>
    </location>
</feature>
<keyword evidence="5" id="KW-1185">Reference proteome</keyword>
<dbReference type="GO" id="GO:0016491">
    <property type="term" value="F:oxidoreductase activity"/>
    <property type="evidence" value="ECO:0007669"/>
    <property type="project" value="UniProtKB-KW"/>
</dbReference>
<comment type="similarity">
    <text evidence="1">Belongs to the nitroreductase family.</text>
</comment>
<protein>
    <submittedName>
        <fullName evidence="4">Nitroreductase</fullName>
    </submittedName>
</protein>
<keyword evidence="2" id="KW-0560">Oxidoreductase</keyword>
<dbReference type="EMBL" id="JPME01000030">
    <property type="protein sequence ID" value="KEZ87688.1"/>
    <property type="molecule type" value="Genomic_DNA"/>
</dbReference>